<dbReference type="CDD" id="cd06267">
    <property type="entry name" value="PBP1_LacI_sugar_binding-like"/>
    <property type="match status" value="1"/>
</dbReference>
<dbReference type="RefSeq" id="WP_132222603.1">
    <property type="nucleotide sequence ID" value="NZ_SMGO01000002.1"/>
</dbReference>
<keyword evidence="3" id="KW-0804">Transcription</keyword>
<keyword evidence="6" id="KW-1185">Reference proteome</keyword>
<feature type="domain" description="HTH lacI-type" evidence="4">
    <location>
        <begin position="4"/>
        <end position="58"/>
    </location>
</feature>
<reference evidence="5 6" key="1">
    <citation type="submission" date="2019-03" db="EMBL/GenBank/DDBJ databases">
        <title>Genomic Encyclopedia of Archaeal and Bacterial Type Strains, Phase II (KMG-II): from individual species to whole genera.</title>
        <authorList>
            <person name="Goeker M."/>
        </authorList>
    </citation>
    <scope>NUCLEOTIDE SEQUENCE [LARGE SCALE GENOMIC DNA]</scope>
    <source>
        <strain evidence="5 6">DSM 22554</strain>
    </source>
</reference>
<sequence>MKKITILDIARELNITFSTVARALNDHPAISTNTKALVRETAERLGYTRNKIASSLRSGKTKVIGLIVPRLELSFFSSVIHGIEHVINANGYTLLLYQSRESIKREIKGIETFLQLQVDGIIASISLETTSYKHFTDLRKQKVPLLLFDRIIENADIPYVSINDYKGGFMATEHLIKQGYKDIVIISTNHKISIFQERLKGSIDALKFYNLPIREDLIFYGNPSREFGESCIRQLYQNGEKFDGIVTPEDYTALGAIQALKSYGLKVPEDVGVIGFANEAFGDYITPRLTTIDQQNIAMGEQAASLFVKLIKSPDFYAQPIPKIIIDPILIPRESSVRKS</sequence>
<evidence type="ECO:0000313" key="5">
    <source>
        <dbReference type="EMBL" id="TCK82618.1"/>
    </source>
</evidence>
<dbReference type="InterPro" id="IPR010982">
    <property type="entry name" value="Lambda_DNA-bd_dom_sf"/>
</dbReference>
<keyword evidence="2" id="KW-0238">DNA-binding</keyword>
<dbReference type="Gene3D" id="3.40.50.2300">
    <property type="match status" value="2"/>
</dbReference>
<dbReference type="AlphaFoldDB" id="A0A4R1LTH7"/>
<name>A0A4R1LTH7_9SPHI</name>
<dbReference type="Pfam" id="PF00532">
    <property type="entry name" value="Peripla_BP_1"/>
    <property type="match status" value="1"/>
</dbReference>
<accession>A0A4R1LTH7</accession>
<protein>
    <submittedName>
        <fullName evidence="5">LacI family transcriptional regulator</fullName>
    </submittedName>
</protein>
<dbReference type="GO" id="GO:0000976">
    <property type="term" value="F:transcription cis-regulatory region binding"/>
    <property type="evidence" value="ECO:0007669"/>
    <property type="project" value="TreeGrafter"/>
</dbReference>
<dbReference type="Pfam" id="PF00356">
    <property type="entry name" value="LacI"/>
    <property type="match status" value="1"/>
</dbReference>
<comment type="caution">
    <text evidence="5">The sequence shown here is derived from an EMBL/GenBank/DDBJ whole genome shotgun (WGS) entry which is preliminary data.</text>
</comment>
<dbReference type="InterPro" id="IPR001761">
    <property type="entry name" value="Peripla_BP/Lac1_sug-bd_dom"/>
</dbReference>
<dbReference type="SMART" id="SM00354">
    <property type="entry name" value="HTH_LACI"/>
    <property type="match status" value="1"/>
</dbReference>
<dbReference type="EMBL" id="SMGO01000002">
    <property type="protein sequence ID" value="TCK82618.1"/>
    <property type="molecule type" value="Genomic_DNA"/>
</dbReference>
<dbReference type="InterPro" id="IPR000843">
    <property type="entry name" value="HTH_LacI"/>
</dbReference>
<dbReference type="PANTHER" id="PTHR30146:SF109">
    <property type="entry name" value="HTH-TYPE TRANSCRIPTIONAL REGULATOR GALS"/>
    <property type="match status" value="1"/>
</dbReference>
<evidence type="ECO:0000256" key="3">
    <source>
        <dbReference type="ARBA" id="ARBA00023163"/>
    </source>
</evidence>
<dbReference type="PROSITE" id="PS50932">
    <property type="entry name" value="HTH_LACI_2"/>
    <property type="match status" value="1"/>
</dbReference>
<gene>
    <name evidence="5" type="ORF">C8N28_1202</name>
</gene>
<evidence type="ECO:0000256" key="2">
    <source>
        <dbReference type="ARBA" id="ARBA00023125"/>
    </source>
</evidence>
<dbReference type="SUPFAM" id="SSF47413">
    <property type="entry name" value="lambda repressor-like DNA-binding domains"/>
    <property type="match status" value="1"/>
</dbReference>
<dbReference type="OrthoDB" id="9803256at2"/>
<dbReference type="Gene3D" id="1.10.260.40">
    <property type="entry name" value="lambda repressor-like DNA-binding domains"/>
    <property type="match status" value="1"/>
</dbReference>
<evidence type="ECO:0000259" key="4">
    <source>
        <dbReference type="PROSITE" id="PS50932"/>
    </source>
</evidence>
<dbReference type="CDD" id="cd01392">
    <property type="entry name" value="HTH_LacI"/>
    <property type="match status" value="1"/>
</dbReference>
<dbReference type="Proteomes" id="UP000294616">
    <property type="component" value="Unassembled WGS sequence"/>
</dbReference>
<proteinExistence type="predicted"/>
<dbReference type="PANTHER" id="PTHR30146">
    <property type="entry name" value="LACI-RELATED TRANSCRIPTIONAL REPRESSOR"/>
    <property type="match status" value="1"/>
</dbReference>
<evidence type="ECO:0000313" key="6">
    <source>
        <dbReference type="Proteomes" id="UP000294616"/>
    </source>
</evidence>
<dbReference type="SUPFAM" id="SSF53822">
    <property type="entry name" value="Periplasmic binding protein-like I"/>
    <property type="match status" value="1"/>
</dbReference>
<dbReference type="InterPro" id="IPR028082">
    <property type="entry name" value="Peripla_BP_I"/>
</dbReference>
<keyword evidence="1" id="KW-0805">Transcription regulation</keyword>
<evidence type="ECO:0000256" key="1">
    <source>
        <dbReference type="ARBA" id="ARBA00023015"/>
    </source>
</evidence>
<dbReference type="GO" id="GO:0003700">
    <property type="term" value="F:DNA-binding transcription factor activity"/>
    <property type="evidence" value="ECO:0007669"/>
    <property type="project" value="TreeGrafter"/>
</dbReference>
<organism evidence="5 6">
    <name type="scientific">Albibacterium bauzanense</name>
    <dbReference type="NCBI Taxonomy" id="653929"/>
    <lineage>
        <taxon>Bacteria</taxon>
        <taxon>Pseudomonadati</taxon>
        <taxon>Bacteroidota</taxon>
        <taxon>Sphingobacteriia</taxon>
        <taxon>Sphingobacteriales</taxon>
        <taxon>Sphingobacteriaceae</taxon>
        <taxon>Albibacterium</taxon>
    </lineage>
</organism>